<dbReference type="CDD" id="cd00318">
    <property type="entry name" value="Phosphoglycerate_kinase"/>
    <property type="match status" value="1"/>
</dbReference>
<dbReference type="FunFam" id="3.40.50.1260:FF:000019">
    <property type="entry name" value="Phosphoglycerate kinase 1"/>
    <property type="match status" value="1"/>
</dbReference>
<dbReference type="STRING" id="655863.F0XL46"/>
<dbReference type="EMBL" id="GL629788">
    <property type="protein sequence ID" value="EFX01717.1"/>
    <property type="molecule type" value="Genomic_DNA"/>
</dbReference>
<protein>
    <recommendedName>
        <fullName evidence="8 19">Phosphoglycerate kinase</fullName>
        <ecNumber evidence="7 19">2.7.2.3</ecNumber>
    </recommendedName>
</protein>
<keyword evidence="12 19" id="KW-0418">Kinase</keyword>
<gene>
    <name evidence="21" type="ORF">CMQ_8183</name>
</gene>
<evidence type="ECO:0000256" key="4">
    <source>
        <dbReference type="ARBA" id="ARBA00004838"/>
    </source>
</evidence>
<dbReference type="PANTHER" id="PTHR11406:SF0">
    <property type="entry name" value="PHOSPHOGLYCERATE KINASE"/>
    <property type="match status" value="1"/>
</dbReference>
<evidence type="ECO:0000256" key="3">
    <source>
        <dbReference type="ARBA" id="ARBA00004496"/>
    </source>
</evidence>
<evidence type="ECO:0000313" key="22">
    <source>
        <dbReference type="Proteomes" id="UP000007796"/>
    </source>
</evidence>
<dbReference type="InParanoid" id="F0XL46"/>
<evidence type="ECO:0000256" key="6">
    <source>
        <dbReference type="ARBA" id="ARBA00011245"/>
    </source>
</evidence>
<keyword evidence="9 19" id="KW-0808">Transferase</keyword>
<evidence type="ECO:0000256" key="16">
    <source>
        <dbReference type="ARBA" id="ARBA00023152"/>
    </source>
</evidence>
<evidence type="ECO:0000256" key="5">
    <source>
        <dbReference type="ARBA" id="ARBA00008982"/>
    </source>
</evidence>
<evidence type="ECO:0000256" key="17">
    <source>
        <dbReference type="PIRSR" id="PIRSR000724-1"/>
    </source>
</evidence>
<feature type="binding site" evidence="18">
    <location>
        <position position="313"/>
    </location>
    <ligand>
        <name>ATP</name>
        <dbReference type="ChEBI" id="CHEBI:30616"/>
    </ligand>
</feature>
<dbReference type="EC" id="2.7.2.3" evidence="7 19"/>
<dbReference type="RefSeq" id="XP_014171199.1">
    <property type="nucleotide sequence ID" value="XM_014315724.1"/>
</dbReference>
<dbReference type="Gene3D" id="3.40.50.1260">
    <property type="entry name" value="Phosphoglycerate kinase, N-terminal domain"/>
    <property type="match status" value="3"/>
</dbReference>
<sequence>MSLSNKLSIEDVDVKGKRVLIRVDFNVPLDANKKVTNTQRIVGAIPTIKYTLDHGAKTVVLMSHLGRPNGLPNPKYSLAPVVPELEKLLGKKVTIAPDSVGPEVENIVNNAADGDVILLENLRFHIEEEGKGVDENGNKIKADKEKVEGFREGLTKLGDVYINDAFGTAHRAHSSMVGVNLPQKAAGFLMKKELDYFAKALENPKRPFLAILGGAKVSDKIQLVNNLLDKVNTLIICGGMAFTFKKTLYNVPIGNSLFDEAGSKTVKELVEKAEKNGVKLVLPVDYVTADKFDPNATTSTATDEGGIPDGWMGLDCGEESIKLYQQAIDEAQTILWNGPPGVFEFEKFANGTKATLDAAVKAAQDGKIVIIGGGDTATVAAKYGVEAKLSHVSTGGGASLELLEGKALPGVVALSTK</sequence>
<feature type="binding site" evidence="17">
    <location>
        <begin position="24"/>
        <end position="26"/>
    </location>
    <ligand>
        <name>substrate</name>
    </ligand>
</feature>
<evidence type="ECO:0000256" key="2">
    <source>
        <dbReference type="ARBA" id="ARBA00001946"/>
    </source>
</evidence>
<comment type="subunit">
    <text evidence="6 20">Monomer.</text>
</comment>
<dbReference type="PROSITE" id="PS00111">
    <property type="entry name" value="PGLYCERATE_KINASE"/>
    <property type="match status" value="1"/>
</dbReference>
<dbReference type="GO" id="GO:0006094">
    <property type="term" value="P:gluconeogenesis"/>
    <property type="evidence" value="ECO:0007669"/>
    <property type="project" value="TreeGrafter"/>
</dbReference>
<dbReference type="GeneID" id="25981810"/>
<comment type="similarity">
    <text evidence="5 19">Belongs to the phosphoglycerate kinase family.</text>
</comment>
<evidence type="ECO:0000256" key="1">
    <source>
        <dbReference type="ARBA" id="ARBA00000642"/>
    </source>
</evidence>
<dbReference type="FunCoup" id="F0XL46">
    <property type="interactions" value="630"/>
</dbReference>
<dbReference type="GO" id="GO:0006096">
    <property type="term" value="P:glycolytic process"/>
    <property type="evidence" value="ECO:0007669"/>
    <property type="project" value="UniProtKB-KW"/>
</dbReference>
<dbReference type="GO" id="GO:0005524">
    <property type="term" value="F:ATP binding"/>
    <property type="evidence" value="ECO:0007669"/>
    <property type="project" value="UniProtKB-KW"/>
</dbReference>
<dbReference type="PRINTS" id="PR00477">
    <property type="entry name" value="PHGLYCKINASE"/>
</dbReference>
<dbReference type="InterPro" id="IPR015911">
    <property type="entry name" value="Phosphoglycerate_kinase_CS"/>
</dbReference>
<proteinExistence type="inferred from homology"/>
<accession>F0XL46</accession>
<dbReference type="InterPro" id="IPR015824">
    <property type="entry name" value="Phosphoglycerate_kinase_N"/>
</dbReference>
<dbReference type="eggNOG" id="KOG1367">
    <property type="taxonomic scope" value="Eukaryota"/>
</dbReference>
<evidence type="ECO:0000256" key="19">
    <source>
        <dbReference type="RuleBase" id="RU000532"/>
    </source>
</evidence>
<evidence type="ECO:0000256" key="9">
    <source>
        <dbReference type="ARBA" id="ARBA00022679"/>
    </source>
</evidence>
<dbReference type="PANTHER" id="PTHR11406">
    <property type="entry name" value="PHOSPHOGLYCERATE KINASE"/>
    <property type="match status" value="1"/>
</dbReference>
<keyword evidence="11" id="KW-0547">Nucleotide-binding</keyword>
<keyword evidence="10" id="KW-0479">Metal-binding</keyword>
<evidence type="ECO:0000256" key="7">
    <source>
        <dbReference type="ARBA" id="ARBA00013061"/>
    </source>
</evidence>
<evidence type="ECO:0000256" key="14">
    <source>
        <dbReference type="ARBA" id="ARBA00022842"/>
    </source>
</evidence>
<dbReference type="PIRSF" id="PIRSF000724">
    <property type="entry name" value="Pgk"/>
    <property type="match status" value="1"/>
</dbReference>
<keyword evidence="15" id="KW-0496">Mitochondrion</keyword>
<reference evidence="21 22" key="1">
    <citation type="journal article" date="2011" name="Proc. Natl. Acad. Sci. U.S.A.">
        <title>Genome and transcriptome analyses of the mountain pine beetle-fungal symbiont Grosmannia clavigera, a lodgepole pine pathogen.</title>
        <authorList>
            <person name="DiGuistini S."/>
            <person name="Wang Y."/>
            <person name="Liao N.Y."/>
            <person name="Taylor G."/>
            <person name="Tanguay P."/>
            <person name="Feau N."/>
            <person name="Henrissat B."/>
            <person name="Chan S.K."/>
            <person name="Hesse-Orce U."/>
            <person name="Alamouti S.M."/>
            <person name="Tsui C.K.M."/>
            <person name="Docking R.T."/>
            <person name="Levasseur A."/>
            <person name="Haridas S."/>
            <person name="Robertson G."/>
            <person name="Birol I."/>
            <person name="Holt R.A."/>
            <person name="Marra M.A."/>
            <person name="Hamelin R.C."/>
            <person name="Hirst M."/>
            <person name="Jones S.J.M."/>
            <person name="Bohlmann J."/>
            <person name="Breuil C."/>
        </authorList>
    </citation>
    <scope>NUCLEOTIDE SEQUENCE [LARGE SCALE GENOMIC DNA]</scope>
    <source>
        <strain evidence="22">kw1407 / UAMH 11150</strain>
    </source>
</reference>
<evidence type="ECO:0000256" key="12">
    <source>
        <dbReference type="ARBA" id="ARBA00022777"/>
    </source>
</evidence>
<keyword evidence="14" id="KW-0460">Magnesium</keyword>
<keyword evidence="13 18" id="KW-0067">ATP-binding</keyword>
<evidence type="ECO:0000256" key="18">
    <source>
        <dbReference type="PIRSR" id="PIRSR000724-2"/>
    </source>
</evidence>
<organism evidence="22">
    <name type="scientific">Grosmannia clavigera (strain kw1407 / UAMH 11150)</name>
    <name type="common">Blue stain fungus</name>
    <name type="synonym">Graphiocladiella clavigera</name>
    <dbReference type="NCBI Taxonomy" id="655863"/>
    <lineage>
        <taxon>Eukaryota</taxon>
        <taxon>Fungi</taxon>
        <taxon>Dikarya</taxon>
        <taxon>Ascomycota</taxon>
        <taxon>Pezizomycotina</taxon>
        <taxon>Sordariomycetes</taxon>
        <taxon>Sordariomycetidae</taxon>
        <taxon>Ophiostomatales</taxon>
        <taxon>Ophiostomataceae</taxon>
        <taxon>Leptographium</taxon>
    </lineage>
</organism>
<dbReference type="SUPFAM" id="SSF53748">
    <property type="entry name" value="Phosphoglycerate kinase"/>
    <property type="match status" value="1"/>
</dbReference>
<dbReference type="HOGENOM" id="CLU_025427_0_2_1"/>
<feature type="binding site" evidence="17">
    <location>
        <position position="171"/>
    </location>
    <ligand>
        <name>(2R)-3-phosphoglycerate</name>
        <dbReference type="ChEBI" id="CHEBI:58272"/>
    </ligand>
</feature>
<dbReference type="HAMAP" id="MF_00145">
    <property type="entry name" value="Phosphoglyc_kinase"/>
    <property type="match status" value="1"/>
</dbReference>
<dbReference type="GO" id="GO:0043531">
    <property type="term" value="F:ADP binding"/>
    <property type="evidence" value="ECO:0007669"/>
    <property type="project" value="TreeGrafter"/>
</dbReference>
<feature type="binding site" evidence="17">
    <location>
        <begin position="64"/>
        <end position="67"/>
    </location>
    <ligand>
        <name>substrate</name>
    </ligand>
</feature>
<evidence type="ECO:0000256" key="20">
    <source>
        <dbReference type="RuleBase" id="RU000696"/>
    </source>
</evidence>
<evidence type="ECO:0000256" key="10">
    <source>
        <dbReference type="ARBA" id="ARBA00022723"/>
    </source>
</evidence>
<evidence type="ECO:0000313" key="21">
    <source>
        <dbReference type="EMBL" id="EFX01717.1"/>
    </source>
</evidence>
<dbReference type="GO" id="GO:0046872">
    <property type="term" value="F:metal ion binding"/>
    <property type="evidence" value="ECO:0007669"/>
    <property type="project" value="UniProtKB-KW"/>
</dbReference>
<dbReference type="GO" id="GO:0005829">
    <property type="term" value="C:cytosol"/>
    <property type="evidence" value="ECO:0007669"/>
    <property type="project" value="TreeGrafter"/>
</dbReference>
<comment type="subcellular location">
    <subcellularLocation>
        <location evidence="3">Cytoplasm</location>
    </subcellularLocation>
</comment>
<dbReference type="FunFam" id="3.40.50.1260:FF:000031">
    <property type="entry name" value="Phosphoglycerate kinase 1"/>
    <property type="match status" value="1"/>
</dbReference>
<feature type="binding site" evidence="17">
    <location>
        <position position="123"/>
    </location>
    <ligand>
        <name>(2R)-3-phosphoglycerate</name>
        <dbReference type="ChEBI" id="CHEBI:58272"/>
    </ligand>
</feature>
<feature type="binding site" evidence="18">
    <location>
        <begin position="373"/>
        <end position="376"/>
    </location>
    <ligand>
        <name>ATP</name>
        <dbReference type="ChEBI" id="CHEBI:30616"/>
    </ligand>
</feature>
<keyword evidence="16" id="KW-0324">Glycolysis</keyword>
<dbReference type="GO" id="GO:0004618">
    <property type="term" value="F:phosphoglycerate kinase activity"/>
    <property type="evidence" value="ECO:0007669"/>
    <property type="project" value="UniProtKB-EC"/>
</dbReference>
<comment type="cofactor">
    <cofactor evidence="2">
        <name>Mg(2+)</name>
        <dbReference type="ChEBI" id="CHEBI:18420"/>
    </cofactor>
</comment>
<evidence type="ECO:0000256" key="13">
    <source>
        <dbReference type="ARBA" id="ARBA00022840"/>
    </source>
</evidence>
<evidence type="ECO:0000256" key="8">
    <source>
        <dbReference type="ARBA" id="ARBA00016471"/>
    </source>
</evidence>
<name>F0XL46_GROCL</name>
<evidence type="ECO:0000256" key="15">
    <source>
        <dbReference type="ARBA" id="ARBA00023128"/>
    </source>
</evidence>
<keyword evidence="22" id="KW-1185">Reference proteome</keyword>
<dbReference type="AlphaFoldDB" id="F0XL46"/>
<dbReference type="InterPro" id="IPR001576">
    <property type="entry name" value="Phosphoglycerate_kinase"/>
</dbReference>
<dbReference type="OrthoDB" id="275353at2759"/>
<feature type="binding site" evidence="18">
    <location>
        <position position="344"/>
    </location>
    <ligand>
        <name>ATP</name>
        <dbReference type="ChEBI" id="CHEBI:30616"/>
    </ligand>
</feature>
<comment type="pathway">
    <text evidence="4">Carbohydrate degradation; glycolysis; pyruvate from D-glyceraldehyde 3-phosphate: step 2/5.</text>
</comment>
<comment type="catalytic activity">
    <reaction evidence="1 19">
        <text>(2R)-3-phosphoglycerate + ATP = (2R)-3-phospho-glyceroyl phosphate + ADP</text>
        <dbReference type="Rhea" id="RHEA:14801"/>
        <dbReference type="ChEBI" id="CHEBI:30616"/>
        <dbReference type="ChEBI" id="CHEBI:57604"/>
        <dbReference type="ChEBI" id="CHEBI:58272"/>
        <dbReference type="ChEBI" id="CHEBI:456216"/>
        <dbReference type="EC" id="2.7.2.3"/>
    </reaction>
</comment>
<feature type="binding site" evidence="17">
    <location>
        <position position="40"/>
    </location>
    <ligand>
        <name>(2R)-3-phosphoglycerate</name>
        <dbReference type="ChEBI" id="CHEBI:58272"/>
    </ligand>
</feature>
<feature type="binding site" evidence="18">
    <location>
        <position position="220"/>
    </location>
    <ligand>
        <name>ATP</name>
        <dbReference type="ChEBI" id="CHEBI:30616"/>
    </ligand>
</feature>
<dbReference type="Proteomes" id="UP000007796">
    <property type="component" value="Unassembled WGS sequence"/>
</dbReference>
<evidence type="ECO:0000256" key="11">
    <source>
        <dbReference type="ARBA" id="ARBA00022741"/>
    </source>
</evidence>
<dbReference type="InterPro" id="IPR036043">
    <property type="entry name" value="Phosphoglycerate_kinase_sf"/>
</dbReference>
<dbReference type="Pfam" id="PF00162">
    <property type="entry name" value="PGK"/>
    <property type="match status" value="1"/>
</dbReference>